<dbReference type="InterPro" id="IPR036397">
    <property type="entry name" value="RNaseH_sf"/>
</dbReference>
<dbReference type="Proteomes" id="UP001497644">
    <property type="component" value="Unassembled WGS sequence"/>
</dbReference>
<dbReference type="GO" id="GO:0015074">
    <property type="term" value="P:DNA integration"/>
    <property type="evidence" value="ECO:0007669"/>
    <property type="project" value="InterPro"/>
</dbReference>
<dbReference type="InterPro" id="IPR001584">
    <property type="entry name" value="Integrase_cat-core"/>
</dbReference>
<proteinExistence type="predicted"/>
<sequence length="188" mass="22310">MDLFKHSANWYLLVADFYSRYPEVYKLPNMRSETIIIRLKEIFARHGIPEKIRSDNGTQFDPLRTAEFRAFKKTYGFEHETSSPHFPQSNGFIEAMLKVVKNGLEKSKDFKVWLLEYRTTPLKCGFSPSELAMGRRIRFFLPVTPSLLMPKTIDRDILFSREKERIRRQKQCCETGRVFSRMRDHNGY</sequence>
<protein>
    <recommendedName>
        <fullName evidence="1">Integrase catalytic domain-containing protein</fullName>
    </recommendedName>
</protein>
<keyword evidence="3" id="KW-1185">Reference proteome</keyword>
<dbReference type="Pfam" id="PF00665">
    <property type="entry name" value="rve"/>
    <property type="match status" value="1"/>
</dbReference>
<dbReference type="AlphaFoldDB" id="A0AAV2MXY5"/>
<evidence type="ECO:0000313" key="2">
    <source>
        <dbReference type="EMBL" id="CAL1671934.1"/>
    </source>
</evidence>
<name>A0AAV2MXY5_9HYME</name>
<dbReference type="Gene3D" id="3.30.420.10">
    <property type="entry name" value="Ribonuclease H-like superfamily/Ribonuclease H"/>
    <property type="match status" value="1"/>
</dbReference>
<evidence type="ECO:0000313" key="3">
    <source>
        <dbReference type="Proteomes" id="UP001497644"/>
    </source>
</evidence>
<accession>A0AAV2MXY5</accession>
<dbReference type="PANTHER" id="PTHR37984:SF5">
    <property type="entry name" value="PROTEIN NYNRIN-LIKE"/>
    <property type="match status" value="1"/>
</dbReference>
<dbReference type="InterPro" id="IPR012337">
    <property type="entry name" value="RNaseH-like_sf"/>
</dbReference>
<reference evidence="2" key="1">
    <citation type="submission" date="2024-04" db="EMBL/GenBank/DDBJ databases">
        <authorList>
            <consortium name="Molecular Ecology Group"/>
        </authorList>
    </citation>
    <scope>NUCLEOTIDE SEQUENCE</scope>
</reference>
<dbReference type="InterPro" id="IPR050951">
    <property type="entry name" value="Retrovirus_Pol_polyprotein"/>
</dbReference>
<gene>
    <name evidence="2" type="ORF">LPLAT_LOCUS5350</name>
</gene>
<dbReference type="PANTHER" id="PTHR37984">
    <property type="entry name" value="PROTEIN CBG26694"/>
    <property type="match status" value="1"/>
</dbReference>
<feature type="domain" description="Integrase catalytic" evidence="1">
    <location>
        <begin position="1"/>
        <end position="153"/>
    </location>
</feature>
<dbReference type="GO" id="GO:0003676">
    <property type="term" value="F:nucleic acid binding"/>
    <property type="evidence" value="ECO:0007669"/>
    <property type="project" value="InterPro"/>
</dbReference>
<dbReference type="FunFam" id="3.30.420.10:FF:000063">
    <property type="entry name" value="Retrovirus-related Pol polyprotein from transposon 297-like Protein"/>
    <property type="match status" value="1"/>
</dbReference>
<dbReference type="PROSITE" id="PS50994">
    <property type="entry name" value="INTEGRASE"/>
    <property type="match status" value="1"/>
</dbReference>
<dbReference type="EMBL" id="CAXIPU020000435">
    <property type="protein sequence ID" value="CAL1671934.1"/>
    <property type="molecule type" value="Genomic_DNA"/>
</dbReference>
<comment type="caution">
    <text evidence="2">The sequence shown here is derived from an EMBL/GenBank/DDBJ whole genome shotgun (WGS) entry which is preliminary data.</text>
</comment>
<evidence type="ECO:0000259" key="1">
    <source>
        <dbReference type="PROSITE" id="PS50994"/>
    </source>
</evidence>
<organism evidence="2 3">
    <name type="scientific">Lasius platythorax</name>
    <dbReference type="NCBI Taxonomy" id="488582"/>
    <lineage>
        <taxon>Eukaryota</taxon>
        <taxon>Metazoa</taxon>
        <taxon>Ecdysozoa</taxon>
        <taxon>Arthropoda</taxon>
        <taxon>Hexapoda</taxon>
        <taxon>Insecta</taxon>
        <taxon>Pterygota</taxon>
        <taxon>Neoptera</taxon>
        <taxon>Endopterygota</taxon>
        <taxon>Hymenoptera</taxon>
        <taxon>Apocrita</taxon>
        <taxon>Aculeata</taxon>
        <taxon>Formicoidea</taxon>
        <taxon>Formicidae</taxon>
        <taxon>Formicinae</taxon>
        <taxon>Lasius</taxon>
        <taxon>Lasius</taxon>
    </lineage>
</organism>
<dbReference type="SUPFAM" id="SSF53098">
    <property type="entry name" value="Ribonuclease H-like"/>
    <property type="match status" value="1"/>
</dbReference>